<feature type="domain" description="Rhodanese" evidence="2">
    <location>
        <begin position="20"/>
        <end position="115"/>
    </location>
</feature>
<dbReference type="PANTHER" id="PTHR43084:SF1">
    <property type="entry name" value="PERSULFIDE DIOXYGENASE ETHE1, MITOCHONDRIAL"/>
    <property type="match status" value="1"/>
</dbReference>
<dbReference type="SUPFAM" id="SSF56281">
    <property type="entry name" value="Metallo-hydrolase/oxidoreductase"/>
    <property type="match status" value="1"/>
</dbReference>
<dbReference type="GO" id="GO:0046872">
    <property type="term" value="F:metal ion binding"/>
    <property type="evidence" value="ECO:0007669"/>
    <property type="project" value="UniProtKB-KW"/>
</dbReference>
<dbReference type="CDD" id="cd07724">
    <property type="entry name" value="POD-like_MBL-fold"/>
    <property type="match status" value="1"/>
</dbReference>
<dbReference type="PANTHER" id="PTHR43084">
    <property type="entry name" value="PERSULFIDE DIOXYGENASE ETHE1"/>
    <property type="match status" value="1"/>
</dbReference>
<dbReference type="InterPro" id="IPR036873">
    <property type="entry name" value="Rhodanese-like_dom_sf"/>
</dbReference>
<keyword evidence="3" id="KW-0808">Transferase</keyword>
<evidence type="ECO:0000313" key="4">
    <source>
        <dbReference type="Proteomes" id="UP000324020"/>
    </source>
</evidence>
<dbReference type="GO" id="GO:0050313">
    <property type="term" value="F:sulfur dioxygenase activity"/>
    <property type="evidence" value="ECO:0007669"/>
    <property type="project" value="InterPro"/>
</dbReference>
<dbReference type="SMART" id="SM00450">
    <property type="entry name" value="RHOD"/>
    <property type="match status" value="1"/>
</dbReference>
<dbReference type="Gene3D" id="3.40.250.10">
    <property type="entry name" value="Rhodanese-like domain"/>
    <property type="match status" value="1"/>
</dbReference>
<dbReference type="GO" id="GO:0016740">
    <property type="term" value="F:transferase activity"/>
    <property type="evidence" value="ECO:0007669"/>
    <property type="project" value="UniProtKB-KW"/>
</dbReference>
<evidence type="ECO:0000313" key="3">
    <source>
        <dbReference type="EMBL" id="SDE95569.1"/>
    </source>
</evidence>
<organism evidence="3 4">
    <name type="scientific">Halorubrum xinjiangense</name>
    <dbReference type="NCBI Taxonomy" id="261291"/>
    <lineage>
        <taxon>Archaea</taxon>
        <taxon>Methanobacteriati</taxon>
        <taxon>Methanobacteriota</taxon>
        <taxon>Stenosarchaea group</taxon>
        <taxon>Halobacteria</taxon>
        <taxon>Halobacteriales</taxon>
        <taxon>Haloferacaceae</taxon>
        <taxon>Halorubrum</taxon>
    </lineage>
</organism>
<dbReference type="Proteomes" id="UP000324020">
    <property type="component" value="Unassembled WGS sequence"/>
</dbReference>
<dbReference type="GO" id="GO:0006749">
    <property type="term" value="P:glutathione metabolic process"/>
    <property type="evidence" value="ECO:0007669"/>
    <property type="project" value="InterPro"/>
</dbReference>
<dbReference type="OrthoDB" id="9180at2157"/>
<accession>A0A1G7H610</accession>
<dbReference type="AlphaFoldDB" id="A0A1G7H610"/>
<dbReference type="EMBL" id="FNBO01000001">
    <property type="protein sequence ID" value="SDE95569.1"/>
    <property type="molecule type" value="Genomic_DNA"/>
</dbReference>
<keyword evidence="4" id="KW-1185">Reference proteome</keyword>
<dbReference type="SUPFAM" id="SSF52821">
    <property type="entry name" value="Rhodanese/Cell cycle control phosphatase"/>
    <property type="match status" value="1"/>
</dbReference>
<dbReference type="CDD" id="cd00158">
    <property type="entry name" value="RHOD"/>
    <property type="match status" value="1"/>
</dbReference>
<dbReference type="RefSeq" id="WP_149797228.1">
    <property type="nucleotide sequence ID" value="NZ_FNBO01000001.1"/>
</dbReference>
<dbReference type="GO" id="GO:0070813">
    <property type="term" value="P:hydrogen sulfide metabolic process"/>
    <property type="evidence" value="ECO:0007669"/>
    <property type="project" value="TreeGrafter"/>
</dbReference>
<dbReference type="Pfam" id="PF00581">
    <property type="entry name" value="Rhodanese"/>
    <property type="match status" value="1"/>
</dbReference>
<dbReference type="InterPro" id="IPR051682">
    <property type="entry name" value="Mito_Persulfide_Diox"/>
</dbReference>
<proteinExistence type="predicted"/>
<keyword evidence="3" id="KW-0670">Pyruvate</keyword>
<reference evidence="3 4" key="1">
    <citation type="submission" date="2016-10" db="EMBL/GenBank/DDBJ databases">
        <authorList>
            <person name="Varghese N."/>
            <person name="Submissions S."/>
        </authorList>
    </citation>
    <scope>NUCLEOTIDE SEQUENCE [LARGE SCALE GENOMIC DNA]</scope>
    <source>
        <strain evidence="3 4">CGMCC 1.3527</strain>
    </source>
</reference>
<gene>
    <name evidence="3" type="ORF">SAMN04488067_101218</name>
</gene>
<protein>
    <submittedName>
        <fullName evidence="3">Thiosulfate/3-mercaptopyruvate sulfurtransferase</fullName>
    </submittedName>
</protein>
<dbReference type="InterPro" id="IPR036866">
    <property type="entry name" value="RibonucZ/Hydroxyglut_hydro"/>
</dbReference>
<name>A0A1G7H610_9EURY</name>
<dbReference type="SMART" id="SM00849">
    <property type="entry name" value="Lactamase_B"/>
    <property type="match status" value="1"/>
</dbReference>
<dbReference type="InterPro" id="IPR001279">
    <property type="entry name" value="Metallo-B-lactamas"/>
</dbReference>
<dbReference type="InterPro" id="IPR001763">
    <property type="entry name" value="Rhodanese-like_dom"/>
</dbReference>
<dbReference type="PROSITE" id="PS50206">
    <property type="entry name" value="RHODANESE_3"/>
    <property type="match status" value="1"/>
</dbReference>
<keyword evidence="1" id="KW-0479">Metal-binding</keyword>
<sequence length="440" mass="46419">MVETISADEFRDRIDARRRGDRSFAVVDTRPEESFEGWRVADAVHYFYKPFHEFDVDDFERETGLSPADSVITLCAKGKASDDFAAKLDAAGYDDVTVVDDGMRGWSAVYDRTEVPLPDAPDAAQPLDVVQIQRRAKGCLGYLVVGGREPGAADNADHAPATSDGSDRVAVADSDGSDRVAVAIDVSRHGDEWIEAAAERDASIAAVLDTHVHADHLSGGRALADDLDVPYYLPAAAAGRDVAHAFEPVGRNETVDVGGVDVKALATPGHTDDGASYLVGGATVLTGDTLFTDSVGRTELQFSAGEGEKNKSESDAAGAARRLYNSLHGTLLAQPDAVVVCPGHFAVANDGTTGDVEPGEPVFTTVGSARRQIEILGLDAEGFVERITRTLPEKPPNYESVIAANRGVESPADETAAIELELGPNRCAAEPDAGSAADDD</sequence>
<evidence type="ECO:0000259" key="2">
    <source>
        <dbReference type="PROSITE" id="PS50206"/>
    </source>
</evidence>
<dbReference type="Gene3D" id="3.60.15.10">
    <property type="entry name" value="Ribonuclease Z/Hydroxyacylglutathione hydrolase-like"/>
    <property type="match status" value="1"/>
</dbReference>
<evidence type="ECO:0000256" key="1">
    <source>
        <dbReference type="ARBA" id="ARBA00022723"/>
    </source>
</evidence>
<dbReference type="Pfam" id="PF00753">
    <property type="entry name" value="Lactamase_B"/>
    <property type="match status" value="1"/>
</dbReference>
<dbReference type="InterPro" id="IPR044528">
    <property type="entry name" value="POD-like_MBL-fold"/>
</dbReference>